<evidence type="ECO:0000313" key="2">
    <source>
        <dbReference type="Proteomes" id="UP000626092"/>
    </source>
</evidence>
<dbReference type="EMBL" id="WJXA01000003">
    <property type="protein sequence ID" value="KAF7147356.1"/>
    <property type="molecule type" value="Genomic_DNA"/>
</dbReference>
<organism evidence="1 2">
    <name type="scientific">Rhododendron simsii</name>
    <name type="common">Sims's rhododendron</name>
    <dbReference type="NCBI Taxonomy" id="118357"/>
    <lineage>
        <taxon>Eukaryota</taxon>
        <taxon>Viridiplantae</taxon>
        <taxon>Streptophyta</taxon>
        <taxon>Embryophyta</taxon>
        <taxon>Tracheophyta</taxon>
        <taxon>Spermatophyta</taxon>
        <taxon>Magnoliopsida</taxon>
        <taxon>eudicotyledons</taxon>
        <taxon>Gunneridae</taxon>
        <taxon>Pentapetalae</taxon>
        <taxon>asterids</taxon>
        <taxon>Ericales</taxon>
        <taxon>Ericaceae</taxon>
        <taxon>Ericoideae</taxon>
        <taxon>Rhodoreae</taxon>
        <taxon>Rhododendron</taxon>
    </lineage>
</organism>
<evidence type="ECO:0000313" key="1">
    <source>
        <dbReference type="EMBL" id="KAF7147356.1"/>
    </source>
</evidence>
<reference evidence="1" key="1">
    <citation type="submission" date="2019-11" db="EMBL/GenBank/DDBJ databases">
        <authorList>
            <person name="Liu Y."/>
            <person name="Hou J."/>
            <person name="Li T.-Q."/>
            <person name="Guan C.-H."/>
            <person name="Wu X."/>
            <person name="Wu H.-Z."/>
            <person name="Ling F."/>
            <person name="Zhang R."/>
            <person name="Shi X.-G."/>
            <person name="Ren J.-P."/>
            <person name="Chen E.-F."/>
            <person name="Sun J.-M."/>
        </authorList>
    </citation>
    <scope>NUCLEOTIDE SEQUENCE</scope>
    <source>
        <strain evidence="1">Adult_tree_wgs_1</strain>
        <tissue evidence="1">Leaves</tissue>
    </source>
</reference>
<proteinExistence type="predicted"/>
<dbReference type="Proteomes" id="UP000626092">
    <property type="component" value="Unassembled WGS sequence"/>
</dbReference>
<protein>
    <submittedName>
        <fullName evidence="1">Uncharacterized protein</fullName>
    </submittedName>
</protein>
<dbReference type="AlphaFoldDB" id="A0A834HFX3"/>
<accession>A0A834HFX3</accession>
<keyword evidence="2" id="KW-1185">Reference proteome</keyword>
<gene>
    <name evidence="1" type="ORF">RHSIM_Rhsim03G0200900</name>
</gene>
<comment type="caution">
    <text evidence="1">The sequence shown here is derived from an EMBL/GenBank/DDBJ whole genome shotgun (WGS) entry which is preliminary data.</text>
</comment>
<dbReference type="OrthoDB" id="1881597at2759"/>
<name>A0A834HFX3_RHOSS</name>
<sequence length="169" mass="18646">MALGASSICVVTRQTANPRDLTSANFWGKFTHFPCKLQFKRPVLTRKSAHLIALQRRNPTQGNVVFVISNENDEAGGGISHACTDRNSNPGDEVVSLVAVTIRLLSKYSYHLLVTVRKYWLNAANLIHYLAVQDLEVDQLKADLSSIGILSLEAIYSDVFAGLFADNQI</sequence>